<dbReference type="Pfam" id="PF06074">
    <property type="entry name" value="Portal_Mu"/>
    <property type="match status" value="1"/>
</dbReference>
<accession>A0A6J5RRU6</accession>
<evidence type="ECO:0000256" key="1">
    <source>
        <dbReference type="SAM" id="MobiDB-lite"/>
    </source>
</evidence>
<protein>
    <recommendedName>
        <fullName evidence="3">Portal protein</fullName>
    </recommendedName>
</protein>
<dbReference type="InterPro" id="IPR009279">
    <property type="entry name" value="Portal_Mu"/>
</dbReference>
<evidence type="ECO:0008006" key="3">
    <source>
        <dbReference type="Google" id="ProtNLM"/>
    </source>
</evidence>
<organism evidence="2">
    <name type="scientific">uncultured Caudovirales phage</name>
    <dbReference type="NCBI Taxonomy" id="2100421"/>
    <lineage>
        <taxon>Viruses</taxon>
        <taxon>Duplodnaviria</taxon>
        <taxon>Heunggongvirae</taxon>
        <taxon>Uroviricota</taxon>
        <taxon>Caudoviricetes</taxon>
        <taxon>Peduoviridae</taxon>
        <taxon>Maltschvirus</taxon>
        <taxon>Maltschvirus maltsch</taxon>
    </lineage>
</organism>
<feature type="compositionally biased region" description="Low complexity" evidence="1">
    <location>
        <begin position="489"/>
        <end position="508"/>
    </location>
</feature>
<evidence type="ECO:0000313" key="2">
    <source>
        <dbReference type="EMBL" id="CAB4194574.1"/>
    </source>
</evidence>
<name>A0A6J5RRU6_9CAUD</name>
<sequence length="515" mass="58205">MADNMRLNDRAINGVDATGTDLSALDELKNVSPFQELGSTGLKRSGGYLDEEFLPQLRGRKAVQIFKEMSENDPLVGALIFTVDRLIRNVEWRVEPGGKTKEDADAAKLVETCMEDMSHTWNDFISEALSCLVYGWSWHEIVYKRRVSPWEKNPAKKSQFTDNMVGWRKMPIRAQETLLRWVFDESGDVIAMTQLAPPHYKTTVLPMDRSLLFRYRHHKGSPEGMSMLRNAYRPWYMKKRLEEFEAVGVERDLAGLPIVKVPAEFLRAKPGTAQAQTVEAFKRMVKSVRRDEQEGIVFPMAYDQDTKQPLYSFELMGGGGGRAFNTDGIIKRYEERILMTVLADFIMVGHQSTGSYSLHTDKTGIFRTSLNSIADAIADTLNRHAIPRLFLANGWKPANLPKIVPSDVDSPDISQLAGFMSSMAGMGVQWFPDPTLENFIRDAARLPKLDDEEESRLRQMQMRTDATRFAQANTEYIQAKQMFAQSMMGAQPQAPGQPGQPVQQEGQPGQPPQEQ</sequence>
<reference evidence="2" key="1">
    <citation type="submission" date="2020-05" db="EMBL/GenBank/DDBJ databases">
        <authorList>
            <person name="Chiriac C."/>
            <person name="Salcher M."/>
            <person name="Ghai R."/>
            <person name="Kavagutti S V."/>
        </authorList>
    </citation>
    <scope>NUCLEOTIDE SEQUENCE</scope>
</reference>
<proteinExistence type="predicted"/>
<feature type="region of interest" description="Disordered" evidence="1">
    <location>
        <begin position="483"/>
        <end position="515"/>
    </location>
</feature>
<gene>
    <name evidence="2" type="ORF">UFOVP1264_29</name>
</gene>
<dbReference type="EMBL" id="LR797213">
    <property type="protein sequence ID" value="CAB4194574.1"/>
    <property type="molecule type" value="Genomic_DNA"/>
</dbReference>